<protein>
    <submittedName>
        <fullName evidence="3">Uncharacterized protein</fullName>
    </submittedName>
</protein>
<sequence length="174" mass="17576">MIKVHRILLASSLAAIASLMTNAAAFAGPTATINLSGTVPAALPITLSPAPDAGSLTLSPGNAYNGIKIAAISGLLTNSSNGLKVTVTSASNWRLVSGSNFIEFGGLGEALGTNATSPTSMRSPSHYDSNPLQLTRSSSAGNASDSSIFISYTIPPDQAPGTYTGSITFTVTDN</sequence>
<feature type="compositionally biased region" description="Polar residues" evidence="1">
    <location>
        <begin position="115"/>
        <end position="136"/>
    </location>
</feature>
<dbReference type="RefSeq" id="WP_190581016.1">
    <property type="nucleotide sequence ID" value="NZ_CAWPQU010000040.1"/>
</dbReference>
<keyword evidence="4" id="KW-1185">Reference proteome</keyword>
<feature type="chain" id="PRO_5047249123" evidence="2">
    <location>
        <begin position="28"/>
        <end position="174"/>
    </location>
</feature>
<gene>
    <name evidence="3" type="ORF">H6G05_20660</name>
</gene>
<evidence type="ECO:0000256" key="2">
    <source>
        <dbReference type="SAM" id="SignalP"/>
    </source>
</evidence>
<evidence type="ECO:0000313" key="3">
    <source>
        <dbReference type="EMBL" id="MBD2319244.1"/>
    </source>
</evidence>
<dbReference type="EMBL" id="JACJQY010000045">
    <property type="protein sequence ID" value="MBD2319244.1"/>
    <property type="molecule type" value="Genomic_DNA"/>
</dbReference>
<keyword evidence="2" id="KW-0732">Signal</keyword>
<organism evidence="3 4">
    <name type="scientific">Phormidium tenue FACHB-1050</name>
    <dbReference type="NCBI Taxonomy" id="2692857"/>
    <lineage>
        <taxon>Bacteria</taxon>
        <taxon>Bacillati</taxon>
        <taxon>Cyanobacteriota</taxon>
        <taxon>Cyanophyceae</taxon>
        <taxon>Oscillatoriophycideae</taxon>
        <taxon>Oscillatoriales</taxon>
        <taxon>Oscillatoriaceae</taxon>
        <taxon>Phormidium</taxon>
    </lineage>
</organism>
<feature type="signal peptide" evidence="2">
    <location>
        <begin position="1"/>
        <end position="27"/>
    </location>
</feature>
<dbReference type="Proteomes" id="UP000618445">
    <property type="component" value="Unassembled WGS sequence"/>
</dbReference>
<accession>A0ABR8CI17</accession>
<evidence type="ECO:0000313" key="4">
    <source>
        <dbReference type="Proteomes" id="UP000618445"/>
    </source>
</evidence>
<evidence type="ECO:0000256" key="1">
    <source>
        <dbReference type="SAM" id="MobiDB-lite"/>
    </source>
</evidence>
<proteinExistence type="predicted"/>
<feature type="region of interest" description="Disordered" evidence="1">
    <location>
        <begin position="115"/>
        <end position="142"/>
    </location>
</feature>
<comment type="caution">
    <text evidence="3">The sequence shown here is derived from an EMBL/GenBank/DDBJ whole genome shotgun (WGS) entry which is preliminary data.</text>
</comment>
<name>A0ABR8CI17_9CYAN</name>
<reference evidence="3 4" key="1">
    <citation type="journal article" date="2020" name="ISME J.">
        <title>Comparative genomics reveals insights into cyanobacterial evolution and habitat adaptation.</title>
        <authorList>
            <person name="Chen M.Y."/>
            <person name="Teng W.K."/>
            <person name="Zhao L."/>
            <person name="Hu C.X."/>
            <person name="Zhou Y.K."/>
            <person name="Han B.P."/>
            <person name="Song L.R."/>
            <person name="Shu W.S."/>
        </authorList>
    </citation>
    <scope>NUCLEOTIDE SEQUENCE [LARGE SCALE GENOMIC DNA]</scope>
    <source>
        <strain evidence="3 4">FACHB-1050</strain>
    </source>
</reference>